<evidence type="ECO:0000313" key="8">
    <source>
        <dbReference type="Proteomes" id="UP001159405"/>
    </source>
</evidence>
<comment type="similarity">
    <text evidence="1">Belongs to the FAH family.</text>
</comment>
<organism evidence="7 8">
    <name type="scientific">Porites lobata</name>
    <dbReference type="NCBI Taxonomy" id="104759"/>
    <lineage>
        <taxon>Eukaryota</taxon>
        <taxon>Metazoa</taxon>
        <taxon>Cnidaria</taxon>
        <taxon>Anthozoa</taxon>
        <taxon>Hexacorallia</taxon>
        <taxon>Scleractinia</taxon>
        <taxon>Fungiina</taxon>
        <taxon>Poritidae</taxon>
        <taxon>Porites</taxon>
    </lineage>
</organism>
<reference evidence="7 8" key="1">
    <citation type="submission" date="2022-05" db="EMBL/GenBank/DDBJ databases">
        <authorList>
            <consortium name="Genoscope - CEA"/>
            <person name="William W."/>
        </authorList>
    </citation>
    <scope>NUCLEOTIDE SEQUENCE [LARGE SCALE GENOMIC DNA]</scope>
</reference>
<evidence type="ECO:0000256" key="1">
    <source>
        <dbReference type="ARBA" id="ARBA00010211"/>
    </source>
</evidence>
<evidence type="ECO:0000256" key="3">
    <source>
        <dbReference type="ARBA" id="ARBA00042340"/>
    </source>
</evidence>
<keyword evidence="8" id="KW-1185">Reference proteome</keyword>
<evidence type="ECO:0000256" key="2">
    <source>
        <dbReference type="ARBA" id="ARBA00022723"/>
    </source>
</evidence>
<feature type="domain" description="Fumarylacetoacetase-like C-terminal" evidence="6">
    <location>
        <begin position="17"/>
        <end position="212"/>
    </location>
</feature>
<dbReference type="PANTHER" id="PTHR11820:SF7">
    <property type="entry name" value="ACYLPYRUVASE FAHD1, MITOCHONDRIAL"/>
    <property type="match status" value="1"/>
</dbReference>
<feature type="domain" description="Fumarylacetoacetase-like C-terminal" evidence="6">
    <location>
        <begin position="243"/>
        <end position="437"/>
    </location>
</feature>
<proteinExistence type="inferred from homology"/>
<sequence length="444" mass="48764">MASHGRDLRRFVEFGRKIIGVGKNYRPNGSPQQPPPAQDPLIFLKPSSTYLRPGGKIKIPVGCDHIHHEVELGVVIGKTGLNIPQAEAMDYVGGYALALDMTDLDLIFKRDASSPITYPWALAKGFDTATPVGDFIPKDDIPNPDNVRLWLKVDGEMRQDGNTQDMIYKIPHLISFVSQYMTLEEGDFILTGTPEGGAAVQRGQEILCGLGDKTELKFPISHFTESKMAATRDLRRFTEFGRKIIGVGRNFREHAAELGNPVPKTPLIFLKPPSSYLQQGGKIKVPPGCKKLHHEVELGVVIGKTATSVSESDAMDHVGGYALALDMTARDIQDAAKKLGWPWTFAKGFDTALPISDFIPKAEILNPDNVHLWLKVDGELRQDGNTQDFIFKIPQLISYISQSITLEEGDLILTGTPEGVSPVEPGQTIVCGLADKIEMTFPVI</sequence>
<evidence type="ECO:0000313" key="7">
    <source>
        <dbReference type="EMBL" id="CAH3125801.1"/>
    </source>
</evidence>
<evidence type="ECO:0000259" key="6">
    <source>
        <dbReference type="Pfam" id="PF01557"/>
    </source>
</evidence>
<comment type="caution">
    <text evidence="7">The sequence shown here is derived from an EMBL/GenBank/DDBJ whole genome shotgun (WGS) entry which is preliminary data.</text>
</comment>
<dbReference type="InterPro" id="IPR036663">
    <property type="entry name" value="Fumarylacetoacetase_C_sf"/>
</dbReference>
<keyword evidence="2" id="KW-0479">Metal-binding</keyword>
<dbReference type="InterPro" id="IPR011234">
    <property type="entry name" value="Fumarylacetoacetase-like_C"/>
</dbReference>
<protein>
    <recommendedName>
        <fullName evidence="5">oxaloacetate tautomerase</fullName>
        <ecNumber evidence="5">5.3.2.2</ecNumber>
    </recommendedName>
    <alternativeName>
        <fullName evidence="3">Fumarylacetoacetate hydrolase domain-containing protein 1</fullName>
    </alternativeName>
</protein>
<dbReference type="EMBL" id="CALNXK010000041">
    <property type="protein sequence ID" value="CAH3125801.1"/>
    <property type="molecule type" value="Genomic_DNA"/>
</dbReference>
<dbReference type="Pfam" id="PF01557">
    <property type="entry name" value="FAA_hydrolase"/>
    <property type="match status" value="2"/>
</dbReference>
<dbReference type="PANTHER" id="PTHR11820">
    <property type="entry name" value="ACYLPYRUVASE"/>
    <property type="match status" value="1"/>
</dbReference>
<accession>A0ABN8NXC4</accession>
<dbReference type="EC" id="5.3.2.2" evidence="5"/>
<comment type="catalytic activity">
    <reaction evidence="4">
        <text>oxaloacetate = enol-oxaloacetate</text>
        <dbReference type="Rhea" id="RHEA:16021"/>
        <dbReference type="ChEBI" id="CHEBI:16452"/>
        <dbReference type="ChEBI" id="CHEBI:17479"/>
        <dbReference type="EC" id="5.3.2.2"/>
    </reaction>
    <physiologicalReaction direction="right-to-left" evidence="4">
        <dbReference type="Rhea" id="RHEA:16023"/>
    </physiologicalReaction>
</comment>
<dbReference type="SUPFAM" id="SSF56529">
    <property type="entry name" value="FAH"/>
    <property type="match status" value="2"/>
</dbReference>
<evidence type="ECO:0000256" key="4">
    <source>
        <dbReference type="ARBA" id="ARBA00044911"/>
    </source>
</evidence>
<dbReference type="Gene3D" id="3.90.850.10">
    <property type="entry name" value="Fumarylacetoacetase-like, C-terminal domain"/>
    <property type="match status" value="2"/>
</dbReference>
<gene>
    <name evidence="7" type="ORF">PLOB_00032014</name>
</gene>
<dbReference type="Proteomes" id="UP001159405">
    <property type="component" value="Unassembled WGS sequence"/>
</dbReference>
<evidence type="ECO:0000256" key="5">
    <source>
        <dbReference type="ARBA" id="ARBA00044973"/>
    </source>
</evidence>
<name>A0ABN8NXC4_9CNID</name>